<evidence type="ECO:0000313" key="7">
    <source>
        <dbReference type="EMBL" id="GAF96287.1"/>
    </source>
</evidence>
<comment type="caution">
    <text evidence="7">The sequence shown here is derived from an EMBL/GenBank/DDBJ whole genome shotgun (WGS) entry which is preliminary data.</text>
</comment>
<sequence length="240" mass="26068">MRGLKKLTLMEFKMFLRNPTGAFFTIIFPLMLILVFGGIYGNGANPDFGGYGLVDVFVPSFTGMIVAISALTILNTEVATAREKGVLRRLKATPLRPLTILTAKIAMIFSVTSLAMVIMVVVAKFAFGLRFNGNPIEVIAAFVLSSFSFFAFGLVVASIMPNVRAAESFGFILLFLMLFLSGVFVPFEAVPEAVQQVAKIFPMTHVTILMRGLWIGQSMADHLTEIAVLLGILVAGFLIS</sequence>
<organism evidence="7">
    <name type="scientific">marine sediment metagenome</name>
    <dbReference type="NCBI Taxonomy" id="412755"/>
    <lineage>
        <taxon>unclassified sequences</taxon>
        <taxon>metagenomes</taxon>
        <taxon>ecological metagenomes</taxon>
    </lineage>
</organism>
<dbReference type="PANTHER" id="PTHR43027">
    <property type="entry name" value="DOXORUBICIN RESISTANCE ABC TRANSPORTER PERMEASE PROTEIN DRRC-RELATED"/>
    <property type="match status" value="1"/>
</dbReference>
<dbReference type="GO" id="GO:0140359">
    <property type="term" value="F:ABC-type transporter activity"/>
    <property type="evidence" value="ECO:0007669"/>
    <property type="project" value="InterPro"/>
</dbReference>
<feature type="transmembrane region" description="Helical" evidence="5">
    <location>
        <begin position="61"/>
        <end position="80"/>
    </location>
</feature>
<feature type="transmembrane region" description="Helical" evidence="5">
    <location>
        <begin position="101"/>
        <end position="126"/>
    </location>
</feature>
<feature type="transmembrane region" description="Helical" evidence="5">
    <location>
        <begin position="169"/>
        <end position="187"/>
    </location>
</feature>
<evidence type="ECO:0000256" key="1">
    <source>
        <dbReference type="ARBA" id="ARBA00004141"/>
    </source>
</evidence>
<gene>
    <name evidence="7" type="ORF">S01H1_26341</name>
</gene>
<feature type="transmembrane region" description="Helical" evidence="5">
    <location>
        <begin position="21"/>
        <end position="41"/>
    </location>
</feature>
<name>X0U7E5_9ZZZZ</name>
<protein>
    <recommendedName>
        <fullName evidence="6">ABC transmembrane type-2 domain-containing protein</fullName>
    </recommendedName>
</protein>
<dbReference type="InterPro" id="IPR052902">
    <property type="entry name" value="ABC-2_transporter"/>
</dbReference>
<feature type="non-terminal residue" evidence="7">
    <location>
        <position position="240"/>
    </location>
</feature>
<dbReference type="InterPro" id="IPR047817">
    <property type="entry name" value="ABC2_TM_bact-type"/>
</dbReference>
<dbReference type="EMBL" id="BARS01015961">
    <property type="protein sequence ID" value="GAF96287.1"/>
    <property type="molecule type" value="Genomic_DNA"/>
</dbReference>
<dbReference type="PROSITE" id="PS51012">
    <property type="entry name" value="ABC_TM2"/>
    <property type="match status" value="1"/>
</dbReference>
<dbReference type="PRINTS" id="PR00164">
    <property type="entry name" value="ABC2TRNSPORT"/>
</dbReference>
<feature type="transmembrane region" description="Helical" evidence="5">
    <location>
        <begin position="138"/>
        <end position="157"/>
    </location>
</feature>
<accession>X0U7E5</accession>
<keyword evidence="3 5" id="KW-1133">Transmembrane helix</keyword>
<keyword evidence="2 5" id="KW-0812">Transmembrane</keyword>
<comment type="subcellular location">
    <subcellularLocation>
        <location evidence="1">Membrane</location>
        <topology evidence="1">Multi-pass membrane protein</topology>
    </subcellularLocation>
</comment>
<dbReference type="AlphaFoldDB" id="X0U7E5"/>
<dbReference type="InterPro" id="IPR013525">
    <property type="entry name" value="ABC2_TM"/>
</dbReference>
<dbReference type="InterPro" id="IPR000412">
    <property type="entry name" value="ABC_2_transport"/>
</dbReference>
<dbReference type="GO" id="GO:0043190">
    <property type="term" value="C:ATP-binding cassette (ABC) transporter complex"/>
    <property type="evidence" value="ECO:0007669"/>
    <property type="project" value="InterPro"/>
</dbReference>
<dbReference type="PANTHER" id="PTHR43027:SF2">
    <property type="entry name" value="TRANSPORT PERMEASE PROTEIN"/>
    <property type="match status" value="1"/>
</dbReference>
<evidence type="ECO:0000256" key="4">
    <source>
        <dbReference type="ARBA" id="ARBA00023136"/>
    </source>
</evidence>
<evidence type="ECO:0000259" key="6">
    <source>
        <dbReference type="PROSITE" id="PS51012"/>
    </source>
</evidence>
<evidence type="ECO:0000256" key="3">
    <source>
        <dbReference type="ARBA" id="ARBA00022989"/>
    </source>
</evidence>
<feature type="transmembrane region" description="Helical" evidence="5">
    <location>
        <begin position="222"/>
        <end position="239"/>
    </location>
</feature>
<proteinExistence type="predicted"/>
<reference evidence="7" key="1">
    <citation type="journal article" date="2014" name="Front. Microbiol.">
        <title>High frequency of phylogenetically diverse reductive dehalogenase-homologous genes in deep subseafloor sedimentary metagenomes.</title>
        <authorList>
            <person name="Kawai M."/>
            <person name="Futagami T."/>
            <person name="Toyoda A."/>
            <person name="Takaki Y."/>
            <person name="Nishi S."/>
            <person name="Hori S."/>
            <person name="Arai W."/>
            <person name="Tsubouchi T."/>
            <person name="Morono Y."/>
            <person name="Uchiyama I."/>
            <person name="Ito T."/>
            <person name="Fujiyama A."/>
            <person name="Inagaki F."/>
            <person name="Takami H."/>
        </authorList>
    </citation>
    <scope>NUCLEOTIDE SEQUENCE</scope>
    <source>
        <strain evidence="7">Expedition CK06-06</strain>
    </source>
</reference>
<evidence type="ECO:0000256" key="5">
    <source>
        <dbReference type="SAM" id="Phobius"/>
    </source>
</evidence>
<dbReference type="Pfam" id="PF01061">
    <property type="entry name" value="ABC2_membrane"/>
    <property type="match status" value="1"/>
</dbReference>
<keyword evidence="4 5" id="KW-0472">Membrane</keyword>
<feature type="domain" description="ABC transmembrane type-2" evidence="6">
    <location>
        <begin position="20"/>
        <end position="240"/>
    </location>
</feature>
<evidence type="ECO:0000256" key="2">
    <source>
        <dbReference type="ARBA" id="ARBA00022692"/>
    </source>
</evidence>
<dbReference type="PIRSF" id="PIRSF006648">
    <property type="entry name" value="DrrB"/>
    <property type="match status" value="1"/>
</dbReference>